<keyword evidence="3" id="KW-1185">Reference proteome</keyword>
<reference evidence="3" key="1">
    <citation type="submission" date="2017-10" db="EMBL/GenBank/DDBJ databases">
        <authorList>
            <person name="Kravchenko I.K."/>
            <person name="Grouzdev D.S."/>
        </authorList>
    </citation>
    <scope>NUCLEOTIDE SEQUENCE [LARGE SCALE GENOMIC DNA]</scope>
    <source>
        <strain evidence="3">B2</strain>
    </source>
</reference>
<dbReference type="RefSeq" id="WP_098738179.1">
    <property type="nucleotide sequence ID" value="NZ_PDKW01000042.1"/>
</dbReference>
<name>A0A2B8B2J4_9PROT</name>
<dbReference type="OrthoDB" id="7358415at2"/>
<gene>
    <name evidence="2" type="ORF">CRT60_19360</name>
</gene>
<evidence type="ECO:0000313" key="2">
    <source>
        <dbReference type="EMBL" id="PGH55464.1"/>
    </source>
</evidence>
<sequence length="125" mass="13386">MKTPNLAAFAAAGALTMLVSACASTLSPPPVAQPDPALLSIINSNVTNDCNPQTAAVLTGVGLPASNVRGVNYGIYRDEYRDKIVRWDAWVYLKDQPGSLVVTLDEDCRPIQIYAREGATLPGRR</sequence>
<accession>A0A2B8B2J4</accession>
<keyword evidence="1" id="KW-0732">Signal</keyword>
<dbReference type="Proteomes" id="UP000225379">
    <property type="component" value="Unassembled WGS sequence"/>
</dbReference>
<dbReference type="AlphaFoldDB" id="A0A2B8B2J4"/>
<protein>
    <recommendedName>
        <fullName evidence="4">Lipoprotein</fullName>
    </recommendedName>
</protein>
<evidence type="ECO:0000256" key="1">
    <source>
        <dbReference type="SAM" id="SignalP"/>
    </source>
</evidence>
<feature type="signal peptide" evidence="1">
    <location>
        <begin position="1"/>
        <end position="23"/>
    </location>
</feature>
<comment type="caution">
    <text evidence="2">The sequence shown here is derived from an EMBL/GenBank/DDBJ whole genome shotgun (WGS) entry which is preliminary data.</text>
</comment>
<dbReference type="EMBL" id="PDKW01000042">
    <property type="protein sequence ID" value="PGH55464.1"/>
    <property type="molecule type" value="Genomic_DNA"/>
</dbReference>
<evidence type="ECO:0008006" key="4">
    <source>
        <dbReference type="Google" id="ProtNLM"/>
    </source>
</evidence>
<dbReference type="PROSITE" id="PS51257">
    <property type="entry name" value="PROKAR_LIPOPROTEIN"/>
    <property type="match status" value="1"/>
</dbReference>
<feature type="chain" id="PRO_5012676829" description="Lipoprotein" evidence="1">
    <location>
        <begin position="24"/>
        <end position="125"/>
    </location>
</feature>
<proteinExistence type="predicted"/>
<evidence type="ECO:0000313" key="3">
    <source>
        <dbReference type="Proteomes" id="UP000225379"/>
    </source>
</evidence>
<organism evidence="2 3">
    <name type="scientific">Azospirillum palustre</name>
    <dbReference type="NCBI Taxonomy" id="2044885"/>
    <lineage>
        <taxon>Bacteria</taxon>
        <taxon>Pseudomonadati</taxon>
        <taxon>Pseudomonadota</taxon>
        <taxon>Alphaproteobacteria</taxon>
        <taxon>Rhodospirillales</taxon>
        <taxon>Azospirillaceae</taxon>
        <taxon>Azospirillum</taxon>
    </lineage>
</organism>